<gene>
    <name evidence="1" type="ORF">VTK73DRAFT_3698</name>
</gene>
<dbReference type="EMBL" id="JAZHXJ010002171">
    <property type="protein sequence ID" value="KAL1840689.1"/>
    <property type="molecule type" value="Genomic_DNA"/>
</dbReference>
<comment type="caution">
    <text evidence="1">The sequence shown here is derived from an EMBL/GenBank/DDBJ whole genome shotgun (WGS) entry which is preliminary data.</text>
</comment>
<proteinExistence type="predicted"/>
<reference evidence="1 2" key="1">
    <citation type="journal article" date="2024" name="Commun. Biol.">
        <title>Comparative genomic analysis of thermophilic fungi reveals convergent evolutionary adaptations and gene losses.</title>
        <authorList>
            <person name="Steindorff A.S."/>
            <person name="Aguilar-Pontes M.V."/>
            <person name="Robinson A.J."/>
            <person name="Andreopoulos B."/>
            <person name="LaButti K."/>
            <person name="Kuo A."/>
            <person name="Mondo S."/>
            <person name="Riley R."/>
            <person name="Otillar R."/>
            <person name="Haridas S."/>
            <person name="Lipzen A."/>
            <person name="Grimwood J."/>
            <person name="Schmutz J."/>
            <person name="Clum A."/>
            <person name="Reid I.D."/>
            <person name="Moisan M.C."/>
            <person name="Butler G."/>
            <person name="Nguyen T.T.M."/>
            <person name="Dewar K."/>
            <person name="Conant G."/>
            <person name="Drula E."/>
            <person name="Henrissat B."/>
            <person name="Hansel C."/>
            <person name="Singer S."/>
            <person name="Hutchinson M.I."/>
            <person name="de Vries R.P."/>
            <person name="Natvig D.O."/>
            <person name="Powell A.J."/>
            <person name="Tsang A."/>
            <person name="Grigoriev I.V."/>
        </authorList>
    </citation>
    <scope>NUCLEOTIDE SEQUENCE [LARGE SCALE GENOMIC DNA]</scope>
    <source>
        <strain evidence="1 2">ATCC 24622</strain>
    </source>
</reference>
<keyword evidence="2" id="KW-1185">Reference proteome</keyword>
<evidence type="ECO:0000313" key="1">
    <source>
        <dbReference type="EMBL" id="KAL1840689.1"/>
    </source>
</evidence>
<name>A0ABR3VFR7_9PEZI</name>
<accession>A0ABR3VFR7</accession>
<organism evidence="1 2">
    <name type="scientific">Phialemonium thermophilum</name>
    <dbReference type="NCBI Taxonomy" id="223376"/>
    <lineage>
        <taxon>Eukaryota</taxon>
        <taxon>Fungi</taxon>
        <taxon>Dikarya</taxon>
        <taxon>Ascomycota</taxon>
        <taxon>Pezizomycotina</taxon>
        <taxon>Sordariomycetes</taxon>
        <taxon>Sordariomycetidae</taxon>
        <taxon>Cephalothecales</taxon>
        <taxon>Cephalothecaceae</taxon>
        <taxon>Phialemonium</taxon>
    </lineage>
</organism>
<dbReference type="Proteomes" id="UP001586593">
    <property type="component" value="Unassembled WGS sequence"/>
</dbReference>
<protein>
    <submittedName>
        <fullName evidence="1">Uncharacterized protein</fullName>
    </submittedName>
</protein>
<evidence type="ECO:0000313" key="2">
    <source>
        <dbReference type="Proteomes" id="UP001586593"/>
    </source>
</evidence>
<sequence>MVWIDLLVPSSAAWTFNSGGARNRTGREGHVLSSAVPPLCISGVEVLTTRQCSWENPSSAELVPCSKQEQRDKLSLRGPPKFESSALAPFLIFPCLTQPTSLPPT</sequence>